<feature type="transmembrane region" description="Helical" evidence="1">
    <location>
        <begin position="37"/>
        <end position="60"/>
    </location>
</feature>
<evidence type="ECO:0000313" key="2">
    <source>
        <dbReference type="EMBL" id="MEK0170521.1"/>
    </source>
</evidence>
<evidence type="ECO:0008006" key="4">
    <source>
        <dbReference type="Google" id="ProtNLM"/>
    </source>
</evidence>
<evidence type="ECO:0000313" key="3">
    <source>
        <dbReference type="Proteomes" id="UP001370299"/>
    </source>
</evidence>
<dbReference type="RefSeq" id="WP_148061717.1">
    <property type="nucleotide sequence ID" value="NZ_JBBKAP010000042.1"/>
</dbReference>
<gene>
    <name evidence="2" type="ORF">WMN62_03465</name>
</gene>
<keyword evidence="1" id="KW-0472">Membrane</keyword>
<protein>
    <recommendedName>
        <fullName evidence="4">Cardiolipin synthase N-terminal domain-containing protein</fullName>
    </recommendedName>
</protein>
<proteinExistence type="predicted"/>
<comment type="caution">
    <text evidence="2">The sequence shown here is derived from an EMBL/GenBank/DDBJ whole genome shotgun (WGS) entry which is preliminary data.</text>
</comment>
<keyword evidence="3" id="KW-1185">Reference proteome</keyword>
<dbReference type="Proteomes" id="UP001370299">
    <property type="component" value="Unassembled WGS sequence"/>
</dbReference>
<keyword evidence="1" id="KW-0812">Transmembrane</keyword>
<evidence type="ECO:0000256" key="1">
    <source>
        <dbReference type="SAM" id="Phobius"/>
    </source>
</evidence>
<name>A0ABU8Y6Q7_9MICO</name>
<organism evidence="2 3">
    <name type="scientific">Curtobacterium citreum</name>
    <dbReference type="NCBI Taxonomy" id="2036"/>
    <lineage>
        <taxon>Bacteria</taxon>
        <taxon>Bacillati</taxon>
        <taxon>Actinomycetota</taxon>
        <taxon>Actinomycetes</taxon>
        <taxon>Micrococcales</taxon>
        <taxon>Microbacteriaceae</taxon>
        <taxon>Curtobacterium</taxon>
    </lineage>
</organism>
<reference evidence="2 3" key="1">
    <citation type="submission" date="2024-03" db="EMBL/GenBank/DDBJ databases">
        <title>Whole genomes of four grape xylem sap localized bacterial endophytes.</title>
        <authorList>
            <person name="Kumar G."/>
            <person name="Savka M.A."/>
        </authorList>
    </citation>
    <scope>NUCLEOTIDE SEQUENCE [LARGE SCALE GENOMIC DNA]</scope>
    <source>
        <strain evidence="2 3">RIT_GXS8</strain>
    </source>
</reference>
<accession>A0ABU8Y6Q7</accession>
<feature type="transmembrane region" description="Helical" evidence="1">
    <location>
        <begin position="6"/>
        <end position="25"/>
    </location>
</feature>
<keyword evidence="1" id="KW-1133">Transmembrane helix</keyword>
<sequence>MRSLAITLFIIGALPFASGIVYYLIDYRRTGKLYRKKLPWFPIIISGWVLAAAGVLLGMFTTSG</sequence>
<dbReference type="EMBL" id="JBBLYY010000023">
    <property type="protein sequence ID" value="MEK0170521.1"/>
    <property type="molecule type" value="Genomic_DNA"/>
</dbReference>